<dbReference type="InterPro" id="IPR007351">
    <property type="entry name" value="YjbR"/>
</dbReference>
<dbReference type="Gene3D" id="3.90.1150.30">
    <property type="match status" value="1"/>
</dbReference>
<comment type="caution">
    <text evidence="1">The sequence shown here is derived from an EMBL/GenBank/DDBJ whole genome shotgun (WGS) entry which is preliminary data.</text>
</comment>
<dbReference type="AlphaFoldDB" id="A0A9D1UZS4"/>
<dbReference type="Pfam" id="PF04237">
    <property type="entry name" value="YjbR"/>
    <property type="match status" value="1"/>
</dbReference>
<reference evidence="1" key="2">
    <citation type="submission" date="2021-04" db="EMBL/GenBank/DDBJ databases">
        <authorList>
            <person name="Gilroy R."/>
        </authorList>
    </citation>
    <scope>NUCLEOTIDE SEQUENCE</scope>
    <source>
        <strain evidence="1">23274</strain>
    </source>
</reference>
<dbReference type="PANTHER" id="PTHR35145:SF1">
    <property type="entry name" value="CYTOPLASMIC PROTEIN"/>
    <property type="match status" value="1"/>
</dbReference>
<dbReference type="EMBL" id="DXFT01000100">
    <property type="protein sequence ID" value="HIX03493.1"/>
    <property type="molecule type" value="Genomic_DNA"/>
</dbReference>
<gene>
    <name evidence="1" type="ORF">H9863_05170</name>
</gene>
<organism evidence="1 2">
    <name type="scientific">Candidatus Odoribacter faecigallinarum</name>
    <dbReference type="NCBI Taxonomy" id="2838706"/>
    <lineage>
        <taxon>Bacteria</taxon>
        <taxon>Pseudomonadati</taxon>
        <taxon>Bacteroidota</taxon>
        <taxon>Bacteroidia</taxon>
        <taxon>Bacteroidales</taxon>
        <taxon>Odoribacteraceae</taxon>
        <taxon>Odoribacter</taxon>
    </lineage>
</organism>
<dbReference type="Proteomes" id="UP000824202">
    <property type="component" value="Unassembled WGS sequence"/>
</dbReference>
<name>A0A9D1UZS4_9BACT</name>
<protein>
    <submittedName>
        <fullName evidence="1">MmcQ/YjbR family DNA-binding protein</fullName>
    </submittedName>
</protein>
<keyword evidence="1" id="KW-0238">DNA-binding</keyword>
<proteinExistence type="predicted"/>
<accession>A0A9D1UZS4</accession>
<dbReference type="GO" id="GO:0003677">
    <property type="term" value="F:DNA binding"/>
    <property type="evidence" value="ECO:0007669"/>
    <property type="project" value="UniProtKB-KW"/>
</dbReference>
<evidence type="ECO:0000313" key="2">
    <source>
        <dbReference type="Proteomes" id="UP000824202"/>
    </source>
</evidence>
<dbReference type="InterPro" id="IPR058532">
    <property type="entry name" value="YjbR/MT2646/Rv2570-like"/>
</dbReference>
<dbReference type="SUPFAM" id="SSF142906">
    <property type="entry name" value="YjbR-like"/>
    <property type="match status" value="1"/>
</dbReference>
<sequence length="116" mass="13538">MNMEDVTKYCQSLPLVTTEVQWENSPLFKVAGKIFCFTRQKEDFIYLTLKCAPDEILGLRRRFQAVGPGFHMNKKYWNSVALDGSISDNMLRLWINNSYRLVVAQFSPERRLELGL</sequence>
<reference evidence="1" key="1">
    <citation type="journal article" date="2021" name="PeerJ">
        <title>Extensive microbial diversity within the chicken gut microbiome revealed by metagenomics and culture.</title>
        <authorList>
            <person name="Gilroy R."/>
            <person name="Ravi A."/>
            <person name="Getino M."/>
            <person name="Pursley I."/>
            <person name="Horton D.L."/>
            <person name="Alikhan N.F."/>
            <person name="Baker D."/>
            <person name="Gharbi K."/>
            <person name="Hall N."/>
            <person name="Watson M."/>
            <person name="Adriaenssens E.M."/>
            <person name="Foster-Nyarko E."/>
            <person name="Jarju S."/>
            <person name="Secka A."/>
            <person name="Antonio M."/>
            <person name="Oren A."/>
            <person name="Chaudhuri R.R."/>
            <person name="La Ragione R."/>
            <person name="Hildebrand F."/>
            <person name="Pallen M.J."/>
        </authorList>
    </citation>
    <scope>NUCLEOTIDE SEQUENCE</scope>
    <source>
        <strain evidence="1">23274</strain>
    </source>
</reference>
<dbReference type="InterPro" id="IPR038056">
    <property type="entry name" value="YjbR-like_sf"/>
</dbReference>
<evidence type="ECO:0000313" key="1">
    <source>
        <dbReference type="EMBL" id="HIX03493.1"/>
    </source>
</evidence>
<dbReference type="PANTHER" id="PTHR35145">
    <property type="entry name" value="CYTOPLASMIC PROTEIN-RELATED"/>
    <property type="match status" value="1"/>
</dbReference>